<dbReference type="PANTHER" id="PTHR38733">
    <property type="entry name" value="PROTEIN MCRC"/>
    <property type="match status" value="1"/>
</dbReference>
<comment type="caution">
    <text evidence="1">The sequence shown here is derived from an EMBL/GenBank/DDBJ whole genome shotgun (WGS) entry which is preliminary data.</text>
</comment>
<proteinExistence type="predicted"/>
<dbReference type="Proteomes" id="UP000621454">
    <property type="component" value="Unassembled WGS sequence"/>
</dbReference>
<reference evidence="1" key="2">
    <citation type="submission" date="2020-09" db="EMBL/GenBank/DDBJ databases">
        <authorList>
            <person name="Sun Q."/>
            <person name="Zhou Y."/>
        </authorList>
    </citation>
    <scope>NUCLEOTIDE SEQUENCE</scope>
    <source>
        <strain evidence="1">CGMCC 1.12827</strain>
    </source>
</reference>
<dbReference type="RefSeq" id="WP_188588873.1">
    <property type="nucleotide sequence ID" value="NZ_BMGC01000061.1"/>
</dbReference>
<dbReference type="PANTHER" id="PTHR38733:SF1">
    <property type="entry name" value="TYPE IV METHYL-DIRECTED RESTRICTION ENZYME ECOKMCRBC"/>
    <property type="match status" value="1"/>
</dbReference>
<protein>
    <recommendedName>
        <fullName evidence="3">5-methylcytosine-specific restriction enzyme subunit McrC</fullName>
    </recommendedName>
</protein>
<evidence type="ECO:0008006" key="3">
    <source>
        <dbReference type="Google" id="ProtNLM"/>
    </source>
</evidence>
<evidence type="ECO:0000313" key="2">
    <source>
        <dbReference type="Proteomes" id="UP000621454"/>
    </source>
</evidence>
<dbReference type="EMBL" id="BMGC01000061">
    <property type="protein sequence ID" value="GGB47658.1"/>
    <property type="molecule type" value="Genomic_DNA"/>
</dbReference>
<keyword evidence="2" id="KW-1185">Reference proteome</keyword>
<dbReference type="AlphaFoldDB" id="A0A916TJ09"/>
<dbReference type="InterPro" id="IPR019292">
    <property type="entry name" value="McrC"/>
</dbReference>
<organism evidence="1 2">
    <name type="scientific">Gordonia jinhuaensis</name>
    <dbReference type="NCBI Taxonomy" id="1517702"/>
    <lineage>
        <taxon>Bacteria</taxon>
        <taxon>Bacillati</taxon>
        <taxon>Actinomycetota</taxon>
        <taxon>Actinomycetes</taxon>
        <taxon>Mycobacteriales</taxon>
        <taxon>Gordoniaceae</taxon>
        <taxon>Gordonia</taxon>
    </lineage>
</organism>
<sequence length="432" mass="47511">MTEAAGDVQPIPSSTDRISLREERTTFGARSNAITEERFREELMRSSDRLGSTLRLKQNPIAVTTHGGVRVEGIAGIVRLTDVLELQIVPKFLDEEDPSWQDDFFVLALLSQTGRILPAEQIRAGNGERGDLATLVARTMVQMYWELHRRPLRTYRRRQVERFAYDGDVDPISLVLPEPDGFTQTVTVLARDNDPNAVIASAAGALLTEVADGETRQQLSRLIQSLAPQRSIARASSRKLPARQRSWQTLYDLSVQVLNGFGLTYKAEHLLAPGYVMRTWPTWQTLCETALRTGLGGANMQGSPVYVLGSRHSTDFRVYPDVVVTANGVPTGVVDAKYRTHLGRNESVDNGDVYETLAFLRATGTTRAALLYPRPAHTGPALPVGTCETFETVTVGKERIAGITVECRGISKTNGFNDFAKRVGAAVSTALL</sequence>
<accession>A0A916TJ09</accession>
<gene>
    <name evidence="1" type="ORF">GCM10011489_38610</name>
</gene>
<evidence type="ECO:0000313" key="1">
    <source>
        <dbReference type="EMBL" id="GGB47658.1"/>
    </source>
</evidence>
<reference evidence="1" key="1">
    <citation type="journal article" date="2014" name="Int. J. Syst. Evol. Microbiol.">
        <title>Complete genome sequence of Corynebacterium casei LMG S-19264T (=DSM 44701T), isolated from a smear-ripened cheese.</title>
        <authorList>
            <consortium name="US DOE Joint Genome Institute (JGI-PGF)"/>
            <person name="Walter F."/>
            <person name="Albersmeier A."/>
            <person name="Kalinowski J."/>
            <person name="Ruckert C."/>
        </authorList>
    </citation>
    <scope>NUCLEOTIDE SEQUENCE</scope>
    <source>
        <strain evidence="1">CGMCC 1.12827</strain>
    </source>
</reference>
<name>A0A916TJ09_9ACTN</name>
<dbReference type="Pfam" id="PF10117">
    <property type="entry name" value="McrBC"/>
    <property type="match status" value="1"/>
</dbReference>